<sequence>MSNQGYYNQGPPQQPPNAYGGYQQGGYAPQYPPQQGGYQQGPPMQQHLHLSKREAHAVEVVSVSVWPHCAVAVSAKKVARRALIVPSAVKDAAKNGNYDTTPTTLRARKYTLLRSNKAL</sequence>
<dbReference type="EMBL" id="JAFJYH010000256">
    <property type="protein sequence ID" value="KAG4414619.1"/>
    <property type="molecule type" value="Genomic_DNA"/>
</dbReference>
<accession>A0A8H7T3N4</accession>
<keyword evidence="3" id="KW-1185">Reference proteome</keyword>
<protein>
    <submittedName>
        <fullName evidence="2">Uncharacterized protein</fullName>
    </submittedName>
</protein>
<dbReference type="AlphaFoldDB" id="A0A8H7T3N4"/>
<proteinExistence type="predicted"/>
<feature type="compositionally biased region" description="Low complexity" evidence="1">
    <location>
        <begin position="1"/>
        <end position="46"/>
    </location>
</feature>
<evidence type="ECO:0000256" key="1">
    <source>
        <dbReference type="SAM" id="MobiDB-lite"/>
    </source>
</evidence>
<feature type="region of interest" description="Disordered" evidence="1">
    <location>
        <begin position="1"/>
        <end position="51"/>
    </location>
</feature>
<organism evidence="2 3">
    <name type="scientific">Cadophora malorum</name>
    <dbReference type="NCBI Taxonomy" id="108018"/>
    <lineage>
        <taxon>Eukaryota</taxon>
        <taxon>Fungi</taxon>
        <taxon>Dikarya</taxon>
        <taxon>Ascomycota</taxon>
        <taxon>Pezizomycotina</taxon>
        <taxon>Leotiomycetes</taxon>
        <taxon>Helotiales</taxon>
        <taxon>Ploettnerulaceae</taxon>
        <taxon>Cadophora</taxon>
    </lineage>
</organism>
<dbReference type="Proteomes" id="UP000664132">
    <property type="component" value="Unassembled WGS sequence"/>
</dbReference>
<evidence type="ECO:0000313" key="3">
    <source>
        <dbReference type="Proteomes" id="UP000664132"/>
    </source>
</evidence>
<comment type="caution">
    <text evidence="2">The sequence shown here is derived from an EMBL/GenBank/DDBJ whole genome shotgun (WGS) entry which is preliminary data.</text>
</comment>
<evidence type="ECO:0000313" key="2">
    <source>
        <dbReference type="EMBL" id="KAG4414619.1"/>
    </source>
</evidence>
<name>A0A8H7T3N4_9HELO</name>
<reference evidence="2" key="1">
    <citation type="submission" date="2021-02" db="EMBL/GenBank/DDBJ databases">
        <title>Genome sequence Cadophora malorum strain M34.</title>
        <authorList>
            <person name="Stefanovic E."/>
            <person name="Vu D."/>
            <person name="Scully C."/>
            <person name="Dijksterhuis J."/>
            <person name="Roader J."/>
            <person name="Houbraken J."/>
        </authorList>
    </citation>
    <scope>NUCLEOTIDE SEQUENCE</scope>
    <source>
        <strain evidence="2">M34</strain>
    </source>
</reference>
<gene>
    <name evidence="2" type="ORF">IFR04_012225</name>
</gene>